<dbReference type="PANTHER" id="PTHR47992">
    <property type="entry name" value="PROTEIN PHOSPHATASE"/>
    <property type="match status" value="1"/>
</dbReference>
<evidence type="ECO:0000313" key="3">
    <source>
        <dbReference type="EMBL" id="KAK2965978.1"/>
    </source>
</evidence>
<dbReference type="EMBL" id="JAVXUO010003166">
    <property type="protein sequence ID" value="KAK2965978.1"/>
    <property type="molecule type" value="Genomic_DNA"/>
</dbReference>
<dbReference type="GO" id="GO:0004722">
    <property type="term" value="F:protein serine/threonine phosphatase activity"/>
    <property type="evidence" value="ECO:0007669"/>
    <property type="project" value="InterPro"/>
</dbReference>
<keyword evidence="4" id="KW-1185">Reference proteome</keyword>
<proteinExistence type="predicted"/>
<dbReference type="Gene3D" id="3.60.40.10">
    <property type="entry name" value="PPM-type phosphatase domain"/>
    <property type="match status" value="1"/>
</dbReference>
<feature type="chain" id="PRO_5041648430" description="PPM-type phosphatase domain-containing protein" evidence="1">
    <location>
        <begin position="25"/>
        <end position="358"/>
    </location>
</feature>
<dbReference type="SMART" id="SM00332">
    <property type="entry name" value="PP2Cc"/>
    <property type="match status" value="1"/>
</dbReference>
<dbReference type="CDD" id="cd00143">
    <property type="entry name" value="PP2Cc"/>
    <property type="match status" value="1"/>
</dbReference>
<dbReference type="Pfam" id="PF00481">
    <property type="entry name" value="PP2C"/>
    <property type="match status" value="1"/>
</dbReference>
<gene>
    <name evidence="3" type="ORF">RJ640_010026</name>
</gene>
<evidence type="ECO:0000259" key="2">
    <source>
        <dbReference type="PROSITE" id="PS51746"/>
    </source>
</evidence>
<dbReference type="InterPro" id="IPR001932">
    <property type="entry name" value="PPM-type_phosphatase-like_dom"/>
</dbReference>
<reference evidence="3" key="1">
    <citation type="submission" date="2022-12" db="EMBL/GenBank/DDBJ databases">
        <title>Draft genome assemblies for two species of Escallonia (Escalloniales).</title>
        <authorList>
            <person name="Chanderbali A."/>
            <person name="Dervinis C."/>
            <person name="Anghel I."/>
            <person name="Soltis D."/>
            <person name="Soltis P."/>
            <person name="Zapata F."/>
        </authorList>
    </citation>
    <scope>NUCLEOTIDE SEQUENCE</scope>
    <source>
        <strain evidence="3">UCBG92.1500</strain>
        <tissue evidence="3">Leaf</tissue>
    </source>
</reference>
<name>A0AA88QGE8_9ASTE</name>
<accession>A0AA88QGE8</accession>
<dbReference type="SUPFAM" id="SSF81606">
    <property type="entry name" value="PP2C-like"/>
    <property type="match status" value="1"/>
</dbReference>
<evidence type="ECO:0000313" key="4">
    <source>
        <dbReference type="Proteomes" id="UP001187471"/>
    </source>
</evidence>
<protein>
    <recommendedName>
        <fullName evidence="2">PPM-type phosphatase domain-containing protein</fullName>
    </recommendedName>
</protein>
<sequence>MKSFNISIIVAVVLLILTVRSCHGISDSCMKVYNQGGAPAVLQSPDCSQWVLSTRSLGNQSKNCEFVNNIGEAAHQEDHISCNIDMQIPLPGKDGPKDVRVGVVAVFDGHMGEEASNMASELLLQYYSLHSAFIANGNEDQVVVIEELYGHGSKITSSNVVRVVISEEPIHKRILKEALLRTIQDIDLTFSKASENYSSSVEALEKGLSAGTTATVAVLVHGQILVANVGDSKAILCSEKRDSQQKIKGTFFATELTSDHHLTRTDERARIKAAGGFVFGMGNKMFFNDFYWFTRAIGNVALKRYGVTAEPEVTDWQPLTPNDSYLVLATSGVLKKLSSQDVCDLFPAPNWESKKPTY</sequence>
<keyword evidence="1" id="KW-0732">Signal</keyword>
<feature type="domain" description="PPM-type phosphatase" evidence="2">
    <location>
        <begin position="63"/>
        <end position="358"/>
    </location>
</feature>
<comment type="caution">
    <text evidence="3">The sequence shown here is derived from an EMBL/GenBank/DDBJ whole genome shotgun (WGS) entry which is preliminary data.</text>
</comment>
<dbReference type="PROSITE" id="PS51746">
    <property type="entry name" value="PPM_2"/>
    <property type="match status" value="1"/>
</dbReference>
<dbReference type="AlphaFoldDB" id="A0AA88QGE8"/>
<dbReference type="InterPro" id="IPR036457">
    <property type="entry name" value="PPM-type-like_dom_sf"/>
</dbReference>
<organism evidence="3 4">
    <name type="scientific">Escallonia rubra</name>
    <dbReference type="NCBI Taxonomy" id="112253"/>
    <lineage>
        <taxon>Eukaryota</taxon>
        <taxon>Viridiplantae</taxon>
        <taxon>Streptophyta</taxon>
        <taxon>Embryophyta</taxon>
        <taxon>Tracheophyta</taxon>
        <taxon>Spermatophyta</taxon>
        <taxon>Magnoliopsida</taxon>
        <taxon>eudicotyledons</taxon>
        <taxon>Gunneridae</taxon>
        <taxon>Pentapetalae</taxon>
        <taxon>asterids</taxon>
        <taxon>campanulids</taxon>
        <taxon>Escalloniales</taxon>
        <taxon>Escalloniaceae</taxon>
        <taxon>Escallonia</taxon>
    </lineage>
</organism>
<feature type="non-terminal residue" evidence="3">
    <location>
        <position position="1"/>
    </location>
</feature>
<dbReference type="InterPro" id="IPR015655">
    <property type="entry name" value="PP2C"/>
</dbReference>
<feature type="signal peptide" evidence="1">
    <location>
        <begin position="1"/>
        <end position="24"/>
    </location>
</feature>
<evidence type="ECO:0000256" key="1">
    <source>
        <dbReference type="SAM" id="SignalP"/>
    </source>
</evidence>
<dbReference type="Proteomes" id="UP001187471">
    <property type="component" value="Unassembled WGS sequence"/>
</dbReference>